<dbReference type="Proteomes" id="UP000612956">
    <property type="component" value="Unassembled WGS sequence"/>
</dbReference>
<organism evidence="3 4">
    <name type="scientific">Nocardia camponoti</name>
    <dbReference type="NCBI Taxonomy" id="1616106"/>
    <lineage>
        <taxon>Bacteria</taxon>
        <taxon>Bacillati</taxon>
        <taxon>Actinomycetota</taxon>
        <taxon>Actinomycetes</taxon>
        <taxon>Mycobacteriales</taxon>
        <taxon>Nocardiaceae</taxon>
        <taxon>Nocardia</taxon>
    </lineage>
</organism>
<dbReference type="EMBL" id="BMMW01000005">
    <property type="protein sequence ID" value="GGK66817.1"/>
    <property type="molecule type" value="Genomic_DNA"/>
</dbReference>
<feature type="region of interest" description="Disordered" evidence="1">
    <location>
        <begin position="66"/>
        <end position="90"/>
    </location>
</feature>
<dbReference type="InterPro" id="IPR025579">
    <property type="entry name" value="DUF4357"/>
</dbReference>
<comment type="caution">
    <text evidence="3">The sequence shown here is derived from an EMBL/GenBank/DDBJ whole genome shotgun (WGS) entry which is preliminary data.</text>
</comment>
<protein>
    <recommendedName>
        <fullName evidence="2">DUF4357 domain-containing protein</fullName>
    </recommendedName>
</protein>
<reference evidence="3" key="2">
    <citation type="submission" date="2020-09" db="EMBL/GenBank/DDBJ databases">
        <authorList>
            <person name="Sun Q."/>
            <person name="Zhou Y."/>
        </authorList>
    </citation>
    <scope>NUCLEOTIDE SEQUENCE</scope>
    <source>
        <strain evidence="3">CGMCC 4.7278</strain>
    </source>
</reference>
<accession>A0A917QTD6</accession>
<evidence type="ECO:0000259" key="2">
    <source>
        <dbReference type="Pfam" id="PF14267"/>
    </source>
</evidence>
<sequence length="224" mass="24350">MSRSNSVSFPPGVARDITEVLAALEKRGIRTEPSTLYLVCAEYSTAVFDNSSQTWRLPGSVTLAKVQRPERREADRVLKERGPRTSEPNREELRQLRASILDIAPLSNSPVFELTAPKLGIAASARIVDGEFTVLADSSARQKWAGEPLHAYSNLRAQLEEDGTIVAGTETARFTRNYAFRAPSAAAAVVLGRAANGRTDWVVEGTSTTYAQWESELVPSGGNS</sequence>
<keyword evidence="4" id="KW-1185">Reference proteome</keyword>
<reference evidence="3" key="1">
    <citation type="journal article" date="2014" name="Int. J. Syst. Evol. Microbiol.">
        <title>Complete genome sequence of Corynebacterium casei LMG S-19264T (=DSM 44701T), isolated from a smear-ripened cheese.</title>
        <authorList>
            <consortium name="US DOE Joint Genome Institute (JGI-PGF)"/>
            <person name="Walter F."/>
            <person name="Albersmeier A."/>
            <person name="Kalinowski J."/>
            <person name="Ruckert C."/>
        </authorList>
    </citation>
    <scope>NUCLEOTIDE SEQUENCE</scope>
    <source>
        <strain evidence="3">CGMCC 4.7278</strain>
    </source>
</reference>
<dbReference type="AlphaFoldDB" id="A0A917QTD6"/>
<evidence type="ECO:0000313" key="4">
    <source>
        <dbReference type="Proteomes" id="UP000612956"/>
    </source>
</evidence>
<evidence type="ECO:0000313" key="3">
    <source>
        <dbReference type="EMBL" id="GGK66817.1"/>
    </source>
</evidence>
<evidence type="ECO:0000256" key="1">
    <source>
        <dbReference type="SAM" id="MobiDB-lite"/>
    </source>
</evidence>
<feature type="domain" description="DUF4357" evidence="2">
    <location>
        <begin position="156"/>
        <end position="202"/>
    </location>
</feature>
<dbReference type="RefSeq" id="WP_188830912.1">
    <property type="nucleotide sequence ID" value="NZ_BMMW01000005.1"/>
</dbReference>
<proteinExistence type="predicted"/>
<dbReference type="Pfam" id="PF14267">
    <property type="entry name" value="DUF4357"/>
    <property type="match status" value="1"/>
</dbReference>
<gene>
    <name evidence="3" type="ORF">GCM10011591_43700</name>
</gene>
<feature type="compositionally biased region" description="Basic and acidic residues" evidence="1">
    <location>
        <begin position="67"/>
        <end position="90"/>
    </location>
</feature>
<name>A0A917QTD6_9NOCA</name>